<evidence type="ECO:0000313" key="2">
    <source>
        <dbReference type="EMBL" id="ANU62976.1"/>
    </source>
</evidence>
<evidence type="ECO:0000313" key="3">
    <source>
        <dbReference type="EMBL" id="TGY70251.1"/>
    </source>
</evidence>
<dbReference type="Proteomes" id="UP000306630">
    <property type="component" value="Unassembled WGS sequence"/>
</dbReference>
<dbReference type="Pfam" id="PF05193">
    <property type="entry name" value="Peptidase_M16_C"/>
    <property type="match status" value="1"/>
</dbReference>
<dbReference type="OrthoDB" id="9811314at2"/>
<dbReference type="EMBL" id="CP015402">
    <property type="protein sequence ID" value="ANU62976.1"/>
    <property type="molecule type" value="Genomic_DNA"/>
</dbReference>
<dbReference type="SUPFAM" id="SSF63411">
    <property type="entry name" value="LuxS/MPP-like metallohydrolase"/>
    <property type="match status" value="2"/>
</dbReference>
<reference evidence="3 5" key="3">
    <citation type="submission" date="2019-04" db="EMBL/GenBank/DDBJ databases">
        <title>Microbes associate with the intestines of laboratory mice.</title>
        <authorList>
            <person name="Navarre W."/>
            <person name="Wong E."/>
            <person name="Huang K."/>
            <person name="Tropini C."/>
            <person name="Ng K."/>
            <person name="Yu B."/>
        </authorList>
    </citation>
    <scope>NUCLEOTIDE SEQUENCE [LARGE SCALE GENOMIC DNA]</scope>
    <source>
        <strain evidence="3 5">NM06_A21</strain>
    </source>
</reference>
<dbReference type="STRING" id="1796646.A4V02_04085"/>
<dbReference type="GeneID" id="65536025"/>
<dbReference type="InterPro" id="IPR011249">
    <property type="entry name" value="Metalloenz_LuxS/M16"/>
</dbReference>
<gene>
    <name evidence="2" type="ORF">A4V02_04085</name>
    <name evidence="3" type="ORF">E5333_12980</name>
</gene>
<accession>A0A1B1S849</accession>
<organism evidence="2 4">
    <name type="scientific">Muribaculum intestinale</name>
    <dbReference type="NCBI Taxonomy" id="1796646"/>
    <lineage>
        <taxon>Bacteria</taxon>
        <taxon>Pseudomonadati</taxon>
        <taxon>Bacteroidota</taxon>
        <taxon>Bacteroidia</taxon>
        <taxon>Bacteroidales</taxon>
        <taxon>Muribaculaceae</taxon>
        <taxon>Muribaculum</taxon>
    </lineage>
</organism>
<dbReference type="AlphaFoldDB" id="A0A1B1S849"/>
<dbReference type="KEGG" id="pary:A4V02_04085"/>
<feature type="domain" description="Peptidase M16 C-terminal" evidence="1">
    <location>
        <begin position="182"/>
        <end position="360"/>
    </location>
</feature>
<dbReference type="Gene3D" id="3.30.830.10">
    <property type="entry name" value="Metalloenzyme, LuxS/M16 peptidase-like"/>
    <property type="match status" value="2"/>
</dbReference>
<dbReference type="EMBL" id="SRYD01000062">
    <property type="protein sequence ID" value="TGY70251.1"/>
    <property type="molecule type" value="Genomic_DNA"/>
</dbReference>
<name>A0A1B1S849_9BACT</name>
<keyword evidence="4" id="KW-1185">Reference proteome</keyword>
<dbReference type="InterPro" id="IPR050361">
    <property type="entry name" value="MPP/UQCRC_Complex"/>
</dbReference>
<dbReference type="PANTHER" id="PTHR11851">
    <property type="entry name" value="METALLOPROTEASE"/>
    <property type="match status" value="1"/>
</dbReference>
<dbReference type="Proteomes" id="UP000186351">
    <property type="component" value="Chromosome"/>
</dbReference>
<dbReference type="RefSeq" id="WP_068960336.1">
    <property type="nucleotide sequence ID" value="NZ_CAJTAP010000006.1"/>
</dbReference>
<reference evidence="4" key="1">
    <citation type="submission" date="2016-04" db="EMBL/GenBank/DDBJ databases">
        <title>Complete Genome Sequences of Twelve Strains of a Stable Defined Moderately Diverse Mouse Microbiota 2 (sDMDMm2).</title>
        <authorList>
            <person name="Uchimura Y."/>
            <person name="Wyss M."/>
            <person name="Brugiroux S."/>
            <person name="Limenitakis J.P."/>
            <person name="Stecher B."/>
            <person name="McCoy K.D."/>
            <person name="Macpherson A.J."/>
        </authorList>
    </citation>
    <scope>NUCLEOTIDE SEQUENCE [LARGE SCALE GENOMIC DNA]</scope>
    <source>
        <strain evidence="4">YL27</strain>
    </source>
</reference>
<dbReference type="InterPro" id="IPR007863">
    <property type="entry name" value="Peptidase_M16_C"/>
</dbReference>
<dbReference type="PANTHER" id="PTHR11851:SF224">
    <property type="entry name" value="PROCESSING PROTEASE"/>
    <property type="match status" value="1"/>
</dbReference>
<evidence type="ECO:0000313" key="5">
    <source>
        <dbReference type="Proteomes" id="UP000306630"/>
    </source>
</evidence>
<evidence type="ECO:0000259" key="1">
    <source>
        <dbReference type="Pfam" id="PF05193"/>
    </source>
</evidence>
<sequence>MLDRITPPEVRPFGHLSLPPMKRIVLDNGIILNVYDHSFQDVSELMLLTPGGMVEAMGSPVASMLVPVMLDGSRMYPGSALSDVFDFNGAKISPSVSDHFTGVSIRMLNSHWEKLLPVYADMIFSPELDSHAVDTCRHRMAQSAAIAMQRVEYKAQKTVRELAYGADHPKAVMDTPQSVEAVSREDFLRWHDCIFSRNLSGAELFLSGRVTPPMIDGINRIFGSVAVDTDSDTSPHILPFDTVAPSFRFIESPGALQSAIRFAIPSIPRTHPDYIMLRCAVVALGGYFGSRLMSNIREDKGYTYGIQAGLLGSPEGTVMLVQTSADNAYAEAVVNEIRAEIERLYSGDFTDEEMERLRQYLMSTLAQHLDTAFSISACHVTERISFTGSEYFARQVDVISSMTPDALCNVARRHLPLDKEIVVIAGSKV</sequence>
<proteinExistence type="predicted"/>
<reference evidence="2" key="2">
    <citation type="submission" date="2017-04" db="EMBL/GenBank/DDBJ databases">
        <title>Complete Genome Sequences of Twelve Strains of a Stable Defined Moderately Diverse Mouse Microbiota 2 (sDMDMm2).</title>
        <authorList>
            <person name="Uchimura Y."/>
            <person name="Wyss M."/>
            <person name="Brugiroux S."/>
            <person name="Limenitakis J.P."/>
            <person name="Stecher B."/>
            <person name="McCoy K.D."/>
            <person name="Macpherson A.J."/>
        </authorList>
    </citation>
    <scope>NUCLEOTIDE SEQUENCE</scope>
    <source>
        <strain evidence="2">YL27</strain>
    </source>
</reference>
<protein>
    <submittedName>
        <fullName evidence="3">Insulinase family protein</fullName>
    </submittedName>
    <submittedName>
        <fullName evidence="2">Peptidase M16</fullName>
    </submittedName>
</protein>
<accession>A0A1Z2XKJ1</accession>
<evidence type="ECO:0000313" key="4">
    <source>
        <dbReference type="Proteomes" id="UP000186351"/>
    </source>
</evidence>
<dbReference type="GO" id="GO:0046872">
    <property type="term" value="F:metal ion binding"/>
    <property type="evidence" value="ECO:0007669"/>
    <property type="project" value="InterPro"/>
</dbReference>